<proteinExistence type="inferred from homology"/>
<dbReference type="GO" id="GO:0043856">
    <property type="term" value="F:anti-sigma factor antagonist activity"/>
    <property type="evidence" value="ECO:0007669"/>
    <property type="project" value="InterPro"/>
</dbReference>
<evidence type="ECO:0000313" key="4">
    <source>
        <dbReference type="EMBL" id="MEE3718039.1"/>
    </source>
</evidence>
<dbReference type="InterPro" id="IPR003658">
    <property type="entry name" value="Anti-sigma_ant"/>
</dbReference>
<sequence>MSQSVQVLEPEGIIDTSGGNKIRSGVNTFLDLGAKWILIDLKNITFMDSAGLRAIVAIQQLVRAKGAKLYLCSLEDQLQIALELAKMENFFEILPDRAAFDRLLEN</sequence>
<dbReference type="CDD" id="cd07043">
    <property type="entry name" value="STAS_anti-anti-sigma_factors"/>
    <property type="match status" value="1"/>
</dbReference>
<keyword evidence="5" id="KW-1185">Reference proteome</keyword>
<dbReference type="InterPro" id="IPR036513">
    <property type="entry name" value="STAS_dom_sf"/>
</dbReference>
<dbReference type="PANTHER" id="PTHR33495">
    <property type="entry name" value="ANTI-SIGMA FACTOR ANTAGONIST TM_1081-RELATED-RELATED"/>
    <property type="match status" value="1"/>
</dbReference>
<dbReference type="InterPro" id="IPR002645">
    <property type="entry name" value="STAS_dom"/>
</dbReference>
<dbReference type="AlphaFoldDB" id="A0AAW9Q1G6"/>
<comment type="similarity">
    <text evidence="1 2">Belongs to the anti-sigma-factor antagonist family.</text>
</comment>
<evidence type="ECO:0000256" key="2">
    <source>
        <dbReference type="RuleBase" id="RU003749"/>
    </source>
</evidence>
<dbReference type="PROSITE" id="PS50801">
    <property type="entry name" value="STAS"/>
    <property type="match status" value="1"/>
</dbReference>
<feature type="domain" description="STAS" evidence="3">
    <location>
        <begin position="1"/>
        <end position="106"/>
    </location>
</feature>
<accession>A0AAW9Q1G6</accession>
<comment type="caution">
    <text evidence="4">The sequence shown here is derived from an EMBL/GenBank/DDBJ whole genome shotgun (WGS) entry which is preliminary data.</text>
</comment>
<name>A0AAW9Q1G6_9CYAN</name>
<dbReference type="PANTHER" id="PTHR33495:SF2">
    <property type="entry name" value="ANTI-SIGMA FACTOR ANTAGONIST TM_1081-RELATED"/>
    <property type="match status" value="1"/>
</dbReference>
<organism evidence="4 5">
    <name type="scientific">Tumidithrix elongata BACA0141</name>
    <dbReference type="NCBI Taxonomy" id="2716417"/>
    <lineage>
        <taxon>Bacteria</taxon>
        <taxon>Bacillati</taxon>
        <taxon>Cyanobacteriota</taxon>
        <taxon>Cyanophyceae</taxon>
        <taxon>Pseudanabaenales</taxon>
        <taxon>Pseudanabaenaceae</taxon>
        <taxon>Tumidithrix</taxon>
        <taxon>Tumidithrix elongata</taxon>
    </lineage>
</organism>
<evidence type="ECO:0000256" key="1">
    <source>
        <dbReference type="ARBA" id="ARBA00009013"/>
    </source>
</evidence>
<gene>
    <name evidence="4" type="ORF">V2H45_14960</name>
</gene>
<dbReference type="Proteomes" id="UP001333818">
    <property type="component" value="Unassembled WGS sequence"/>
</dbReference>
<dbReference type="EMBL" id="JAZBJZ010000062">
    <property type="protein sequence ID" value="MEE3718039.1"/>
    <property type="molecule type" value="Genomic_DNA"/>
</dbReference>
<dbReference type="RefSeq" id="WP_330484470.1">
    <property type="nucleotide sequence ID" value="NZ_JAZBJZ010000062.1"/>
</dbReference>
<dbReference type="SUPFAM" id="SSF52091">
    <property type="entry name" value="SpoIIaa-like"/>
    <property type="match status" value="1"/>
</dbReference>
<evidence type="ECO:0000313" key="5">
    <source>
        <dbReference type="Proteomes" id="UP001333818"/>
    </source>
</evidence>
<dbReference type="Gene3D" id="3.30.750.24">
    <property type="entry name" value="STAS domain"/>
    <property type="match status" value="1"/>
</dbReference>
<dbReference type="Pfam" id="PF01740">
    <property type="entry name" value="STAS"/>
    <property type="match status" value="1"/>
</dbReference>
<reference evidence="4" key="1">
    <citation type="submission" date="2024-01" db="EMBL/GenBank/DDBJ databases">
        <title>Bank of Algae and Cyanobacteria of the Azores (BACA) strain genomes.</title>
        <authorList>
            <person name="Luz R."/>
            <person name="Cordeiro R."/>
            <person name="Fonseca A."/>
            <person name="Goncalves V."/>
        </authorList>
    </citation>
    <scope>NUCLEOTIDE SEQUENCE</scope>
    <source>
        <strain evidence="4">BACA0141</strain>
    </source>
</reference>
<protein>
    <recommendedName>
        <fullName evidence="2">Anti-sigma factor antagonist</fullName>
    </recommendedName>
</protein>
<evidence type="ECO:0000259" key="3">
    <source>
        <dbReference type="PROSITE" id="PS50801"/>
    </source>
</evidence>
<dbReference type="NCBIfam" id="TIGR00377">
    <property type="entry name" value="ant_ant_sig"/>
    <property type="match status" value="1"/>
</dbReference>